<dbReference type="NCBIfam" id="NF038066">
    <property type="entry name" value="MptB"/>
    <property type="match status" value="1"/>
</dbReference>
<evidence type="ECO:0000256" key="2">
    <source>
        <dbReference type="ARBA" id="ARBA00022676"/>
    </source>
</evidence>
<feature type="transmembrane region" description="Helical" evidence="9">
    <location>
        <begin position="141"/>
        <end position="159"/>
    </location>
</feature>
<keyword evidence="2 10" id="KW-0328">Glycosyltransferase</keyword>
<evidence type="ECO:0000256" key="1">
    <source>
        <dbReference type="ARBA" id="ARBA00004141"/>
    </source>
</evidence>
<feature type="transmembrane region" description="Helical" evidence="9">
    <location>
        <begin position="489"/>
        <end position="507"/>
    </location>
</feature>
<dbReference type="InterPro" id="IPR049829">
    <property type="entry name" value="MptA/B-like"/>
</dbReference>
<sequence length="524" mass="54945">MGLSILRWLGLAGSLMLAGAGWLGGALPGADLEATPLSVARSTYGPVILGLWLVGTALAAYAWWSARDRVPSLRWAIGTVFLWLLPFLFVPPMGSRDVYSYACQGEMFTHGLDPYRLGVSALPCTWLDTVAEIWRDTVTPYGPLFLLIAGAAVAVGQSLTGTIVVFRLVTLAAIVVVAACLPALARRCGIAPERAVWVALAGPLIGAHMLAAPHNDAVMIALLVAALFLIVRADARPIPLLTGGVLLGFAVAVKATAIVVIPFAVVIAMRRLTTPDRPDPLSSATVPDHPDPLSSATVPDHPDPLNSAAGPGRPDRWRGLRAEIGPLARAAALVGGSSVAALLAVTVASGLGFGWVPAMRGSTTIIQFTSPPTAIGMTLTYAGQALFPGFDAVPPVRALALVALTTVLVMLFVAALRAADRVTAALRGAAFGMAALVLLSPVFHPWYLMWPLTLLAAVTVRTSAFMWITMVAAFSVLPDGGGLPRFVKFPGAPLMTILLIVLAVRFIRRRTAVPQADPQEATFP</sequence>
<evidence type="ECO:0000256" key="7">
    <source>
        <dbReference type="ARBA" id="ARBA00043987"/>
    </source>
</evidence>
<evidence type="ECO:0000256" key="4">
    <source>
        <dbReference type="ARBA" id="ARBA00022692"/>
    </source>
</evidence>
<evidence type="ECO:0000256" key="8">
    <source>
        <dbReference type="SAM" id="MobiDB-lite"/>
    </source>
</evidence>
<proteinExistence type="inferred from homology"/>
<feature type="transmembrane region" description="Helical" evidence="9">
    <location>
        <begin position="368"/>
        <end position="390"/>
    </location>
</feature>
<comment type="caution">
    <text evidence="10">The sequence shown here is derived from an EMBL/GenBank/DDBJ whole genome shotgun (WGS) entry which is preliminary data.</text>
</comment>
<feature type="transmembrane region" description="Helical" evidence="9">
    <location>
        <begin position="195"/>
        <end position="211"/>
    </location>
</feature>
<keyword evidence="3 10" id="KW-0808">Transferase</keyword>
<feature type="transmembrane region" description="Helical" evidence="9">
    <location>
        <begin position="245"/>
        <end position="269"/>
    </location>
</feature>
<dbReference type="Pfam" id="PF26314">
    <property type="entry name" value="MptA_B_family"/>
    <property type="match status" value="1"/>
</dbReference>
<evidence type="ECO:0000256" key="6">
    <source>
        <dbReference type="ARBA" id="ARBA00023136"/>
    </source>
</evidence>
<dbReference type="OrthoDB" id="5242303at2"/>
<accession>A0A316FHF9</accession>
<feature type="transmembrane region" description="Helical" evidence="9">
    <location>
        <begin position="396"/>
        <end position="416"/>
    </location>
</feature>
<dbReference type="EMBL" id="QGGR01000007">
    <property type="protein sequence ID" value="PWK47542.1"/>
    <property type="molecule type" value="Genomic_DNA"/>
</dbReference>
<comment type="similarity">
    <text evidence="7">Belongs to the MptA/B family.</text>
</comment>
<dbReference type="AlphaFoldDB" id="A0A316FHF9"/>
<comment type="subcellular location">
    <subcellularLocation>
        <location evidence="1">Membrane</location>
        <topology evidence="1">Multi-pass membrane protein</topology>
    </subcellularLocation>
</comment>
<feature type="transmembrane region" description="Helical" evidence="9">
    <location>
        <begin position="75"/>
        <end position="94"/>
    </location>
</feature>
<reference evidence="10 11" key="1">
    <citation type="submission" date="2018-05" db="EMBL/GenBank/DDBJ databases">
        <title>Genomic Encyclopedia of Archaeal and Bacterial Type Strains, Phase II (KMG-II): from individual species to whole genera.</title>
        <authorList>
            <person name="Goeker M."/>
        </authorList>
    </citation>
    <scope>NUCLEOTIDE SEQUENCE [LARGE SCALE GENOMIC DNA]</scope>
    <source>
        <strain evidence="10 11">DSM 45184</strain>
    </source>
</reference>
<feature type="transmembrane region" description="Helical" evidence="9">
    <location>
        <begin position="330"/>
        <end position="356"/>
    </location>
</feature>
<keyword evidence="11" id="KW-1185">Reference proteome</keyword>
<feature type="region of interest" description="Disordered" evidence="8">
    <location>
        <begin position="277"/>
        <end position="314"/>
    </location>
</feature>
<feature type="transmembrane region" description="Helical" evidence="9">
    <location>
        <begin position="454"/>
        <end position="477"/>
    </location>
</feature>
<dbReference type="GO" id="GO:0016020">
    <property type="term" value="C:membrane"/>
    <property type="evidence" value="ECO:0007669"/>
    <property type="project" value="UniProtKB-SubCell"/>
</dbReference>
<protein>
    <submittedName>
        <fullName evidence="10">Alpha-1,6-mannosyltransferase</fullName>
    </submittedName>
</protein>
<feature type="transmembrane region" description="Helical" evidence="9">
    <location>
        <begin position="5"/>
        <end position="24"/>
    </location>
</feature>
<evidence type="ECO:0000256" key="3">
    <source>
        <dbReference type="ARBA" id="ARBA00022679"/>
    </source>
</evidence>
<name>A0A316FHF9_9ACTN</name>
<evidence type="ECO:0000313" key="11">
    <source>
        <dbReference type="Proteomes" id="UP000245697"/>
    </source>
</evidence>
<keyword evidence="4 9" id="KW-0812">Transmembrane</keyword>
<organism evidence="10 11">
    <name type="scientific">Actinoplanes xinjiangensis</name>
    <dbReference type="NCBI Taxonomy" id="512350"/>
    <lineage>
        <taxon>Bacteria</taxon>
        <taxon>Bacillati</taxon>
        <taxon>Actinomycetota</taxon>
        <taxon>Actinomycetes</taxon>
        <taxon>Micromonosporales</taxon>
        <taxon>Micromonosporaceae</taxon>
        <taxon>Actinoplanes</taxon>
    </lineage>
</organism>
<evidence type="ECO:0000313" key="10">
    <source>
        <dbReference type="EMBL" id="PWK47542.1"/>
    </source>
</evidence>
<keyword evidence="5 9" id="KW-1133">Transmembrane helix</keyword>
<evidence type="ECO:0000256" key="5">
    <source>
        <dbReference type="ARBA" id="ARBA00022989"/>
    </source>
</evidence>
<feature type="transmembrane region" description="Helical" evidence="9">
    <location>
        <begin position="428"/>
        <end position="448"/>
    </location>
</feature>
<dbReference type="RefSeq" id="WP_109593651.1">
    <property type="nucleotide sequence ID" value="NZ_BONA01000045.1"/>
</dbReference>
<feature type="transmembrane region" description="Helical" evidence="9">
    <location>
        <begin position="44"/>
        <end position="63"/>
    </location>
</feature>
<dbReference type="GO" id="GO:0016757">
    <property type="term" value="F:glycosyltransferase activity"/>
    <property type="evidence" value="ECO:0007669"/>
    <property type="project" value="UniProtKB-KW"/>
</dbReference>
<evidence type="ECO:0000256" key="9">
    <source>
        <dbReference type="SAM" id="Phobius"/>
    </source>
</evidence>
<dbReference type="Proteomes" id="UP000245697">
    <property type="component" value="Unassembled WGS sequence"/>
</dbReference>
<gene>
    <name evidence="10" type="ORF">BC793_107152</name>
</gene>
<keyword evidence="6 9" id="KW-0472">Membrane</keyword>
<feature type="transmembrane region" description="Helical" evidence="9">
    <location>
        <begin position="165"/>
        <end position="183"/>
    </location>
</feature>
<feature type="transmembrane region" description="Helical" evidence="9">
    <location>
        <begin position="217"/>
        <end position="233"/>
    </location>
</feature>